<dbReference type="InterPro" id="IPR016181">
    <property type="entry name" value="Acyl_CoA_acyltransferase"/>
</dbReference>
<dbReference type="PROSITE" id="PS51186">
    <property type="entry name" value="GNAT"/>
    <property type="match status" value="1"/>
</dbReference>
<keyword evidence="8" id="KW-1185">Reference proteome</keyword>
<name>A0A139WWS8_9CYAN</name>
<feature type="domain" description="N-acetyltransferase" evidence="6">
    <location>
        <begin position="3"/>
        <end position="165"/>
    </location>
</feature>
<dbReference type="Pfam" id="PF13673">
    <property type="entry name" value="Acetyltransf_10"/>
    <property type="match status" value="1"/>
</dbReference>
<dbReference type="STRING" id="128403.WA1_45360"/>
<gene>
    <name evidence="7" type="ORF">WA1_45360</name>
</gene>
<comment type="catalytic activity">
    <reaction evidence="5">
        <text>glycyl-tRNA(Gly) + acetyl-CoA = N-acetylglycyl-tRNA(Gly) + CoA + H(+)</text>
        <dbReference type="Rhea" id="RHEA:81867"/>
        <dbReference type="Rhea" id="RHEA-COMP:9683"/>
        <dbReference type="Rhea" id="RHEA-COMP:19766"/>
        <dbReference type="ChEBI" id="CHEBI:15378"/>
        <dbReference type="ChEBI" id="CHEBI:57287"/>
        <dbReference type="ChEBI" id="CHEBI:57288"/>
        <dbReference type="ChEBI" id="CHEBI:78522"/>
        <dbReference type="ChEBI" id="CHEBI:232036"/>
    </reaction>
</comment>
<evidence type="ECO:0000256" key="4">
    <source>
        <dbReference type="ARBA" id="ARBA00023315"/>
    </source>
</evidence>
<evidence type="ECO:0000256" key="5">
    <source>
        <dbReference type="ARBA" id="ARBA00049880"/>
    </source>
</evidence>
<sequence>MTLTIELLDTKKHNRALFSCGNDSLDDYIRKRASQDLKKKVAAVFVLINAPSNDIVAYYTLSVYTLEIKEVDETLAKGLPRYPLLPSTLLGRLAVDRTCQGQGIGELVLFDALKRSLEATEQVASVAVVVEAIDENAVRFYQKYGFRQFKEHLFKLYLPMKSIAESLPKS</sequence>
<dbReference type="Proteomes" id="UP000076925">
    <property type="component" value="Unassembled WGS sequence"/>
</dbReference>
<dbReference type="OrthoDB" id="9799147at2"/>
<dbReference type="SUPFAM" id="SSF55729">
    <property type="entry name" value="Acyl-CoA N-acyltransferases (Nat)"/>
    <property type="match status" value="1"/>
</dbReference>
<reference evidence="7 8" key="1">
    <citation type="journal article" date="2013" name="Genome Biol. Evol.">
        <title>Genomes of Stigonematalean cyanobacteria (subsection V) and the evolution of oxygenic photosynthesis from prokaryotes to plastids.</title>
        <authorList>
            <person name="Dagan T."/>
            <person name="Roettger M."/>
            <person name="Stucken K."/>
            <person name="Landan G."/>
            <person name="Koch R."/>
            <person name="Major P."/>
            <person name="Gould S.B."/>
            <person name="Goremykin V.V."/>
            <person name="Rippka R."/>
            <person name="Tandeau de Marsac N."/>
            <person name="Gugger M."/>
            <person name="Lockhart P.J."/>
            <person name="Allen J.F."/>
            <person name="Brune I."/>
            <person name="Maus I."/>
            <person name="Puhler A."/>
            <person name="Martin W.F."/>
        </authorList>
    </citation>
    <scope>NUCLEOTIDE SEQUENCE [LARGE SCALE GENOMIC DNA]</scope>
    <source>
        <strain evidence="7 8">PCC 7110</strain>
    </source>
</reference>
<keyword evidence="3 7" id="KW-0808">Transferase</keyword>
<evidence type="ECO:0000256" key="1">
    <source>
        <dbReference type="ARBA" id="ARBA00022491"/>
    </source>
</evidence>
<accession>A0A139WWS8</accession>
<evidence type="ECO:0000256" key="2">
    <source>
        <dbReference type="ARBA" id="ARBA00022649"/>
    </source>
</evidence>
<dbReference type="RefSeq" id="WP_017744140.1">
    <property type="nucleotide sequence ID" value="NZ_KQ976354.1"/>
</dbReference>
<dbReference type="PANTHER" id="PTHR36449:SF1">
    <property type="entry name" value="ACETYLTRANSFERASE"/>
    <property type="match status" value="1"/>
</dbReference>
<dbReference type="Gene3D" id="3.40.630.30">
    <property type="match status" value="1"/>
</dbReference>
<dbReference type="EMBL" id="ANNX02000047">
    <property type="protein sequence ID" value="KYC36890.1"/>
    <property type="molecule type" value="Genomic_DNA"/>
</dbReference>
<keyword evidence="1" id="KW-0678">Repressor</keyword>
<proteinExistence type="predicted"/>
<dbReference type="GO" id="GO:0016747">
    <property type="term" value="F:acyltransferase activity, transferring groups other than amino-acyl groups"/>
    <property type="evidence" value="ECO:0007669"/>
    <property type="project" value="InterPro"/>
</dbReference>
<keyword evidence="2" id="KW-1277">Toxin-antitoxin system</keyword>
<dbReference type="InterPro" id="IPR000182">
    <property type="entry name" value="GNAT_dom"/>
</dbReference>
<keyword evidence="4" id="KW-0012">Acyltransferase</keyword>
<evidence type="ECO:0000259" key="6">
    <source>
        <dbReference type="PROSITE" id="PS51186"/>
    </source>
</evidence>
<evidence type="ECO:0000313" key="7">
    <source>
        <dbReference type="EMBL" id="KYC36890.1"/>
    </source>
</evidence>
<dbReference type="PANTHER" id="PTHR36449">
    <property type="entry name" value="ACETYLTRANSFERASE-RELATED"/>
    <property type="match status" value="1"/>
</dbReference>
<organism evidence="7 8">
    <name type="scientific">Scytonema hofmannii PCC 7110</name>
    <dbReference type="NCBI Taxonomy" id="128403"/>
    <lineage>
        <taxon>Bacteria</taxon>
        <taxon>Bacillati</taxon>
        <taxon>Cyanobacteriota</taxon>
        <taxon>Cyanophyceae</taxon>
        <taxon>Nostocales</taxon>
        <taxon>Scytonemataceae</taxon>
        <taxon>Scytonema</taxon>
    </lineage>
</organism>
<evidence type="ECO:0000313" key="8">
    <source>
        <dbReference type="Proteomes" id="UP000076925"/>
    </source>
</evidence>
<dbReference type="AlphaFoldDB" id="A0A139WWS8"/>
<protein>
    <submittedName>
        <fullName evidence="7">GCN5 family acetyltransferase</fullName>
    </submittedName>
</protein>
<comment type="caution">
    <text evidence="7">The sequence shown here is derived from an EMBL/GenBank/DDBJ whole genome shotgun (WGS) entry which is preliminary data.</text>
</comment>
<evidence type="ECO:0000256" key="3">
    <source>
        <dbReference type="ARBA" id="ARBA00022679"/>
    </source>
</evidence>